<feature type="region of interest" description="Disordered" evidence="8">
    <location>
        <begin position="157"/>
        <end position="177"/>
    </location>
</feature>
<dbReference type="SMART" id="SM00380">
    <property type="entry name" value="AP2"/>
    <property type="match status" value="1"/>
</dbReference>
<comment type="similarity">
    <text evidence="7">Belongs to the AP2/ERF transcription factor family. ERF subfamily.</text>
</comment>
<evidence type="ECO:0000256" key="4">
    <source>
        <dbReference type="ARBA" id="ARBA00023159"/>
    </source>
</evidence>
<evidence type="ECO:0000313" key="11">
    <source>
        <dbReference type="Proteomes" id="UP001443914"/>
    </source>
</evidence>
<dbReference type="FunFam" id="3.30.730.10:FF:000001">
    <property type="entry name" value="Ethylene-responsive transcription factor 2"/>
    <property type="match status" value="1"/>
</dbReference>
<evidence type="ECO:0000256" key="7">
    <source>
        <dbReference type="ARBA" id="ARBA00024343"/>
    </source>
</evidence>
<evidence type="ECO:0000256" key="2">
    <source>
        <dbReference type="ARBA" id="ARBA00023015"/>
    </source>
</evidence>
<dbReference type="Proteomes" id="UP001443914">
    <property type="component" value="Unassembled WGS sequence"/>
</dbReference>
<dbReference type="EMBL" id="JBDFQZ010000008">
    <property type="protein sequence ID" value="KAK9698631.1"/>
    <property type="molecule type" value="Genomic_DNA"/>
</dbReference>
<name>A0AAW1J741_SAPOF</name>
<keyword evidence="2" id="KW-0805">Transcription regulation</keyword>
<dbReference type="PANTHER" id="PTHR31839:SF85">
    <property type="entry name" value="AP2_ERF DOMAIN-CONTAINING PROTEIN"/>
    <property type="match status" value="1"/>
</dbReference>
<proteinExistence type="inferred from homology"/>
<feature type="domain" description="AP2/ERF" evidence="9">
    <location>
        <begin position="21"/>
        <end position="77"/>
    </location>
</feature>
<dbReference type="SUPFAM" id="SSF54171">
    <property type="entry name" value="DNA-binding domain"/>
    <property type="match status" value="1"/>
</dbReference>
<dbReference type="GO" id="GO:0003700">
    <property type="term" value="F:DNA-binding transcription factor activity"/>
    <property type="evidence" value="ECO:0007669"/>
    <property type="project" value="InterPro"/>
</dbReference>
<accession>A0AAW1J741</accession>
<dbReference type="GO" id="GO:0005634">
    <property type="term" value="C:nucleus"/>
    <property type="evidence" value="ECO:0007669"/>
    <property type="project" value="UniProtKB-SubCell"/>
</dbReference>
<keyword evidence="5" id="KW-0804">Transcription</keyword>
<keyword evidence="4" id="KW-0010">Activator</keyword>
<dbReference type="PANTHER" id="PTHR31839">
    <property type="entry name" value="DEHYDRATION-RESPONSIVE ELEMENT-BINDING PROTEIN 1D"/>
    <property type="match status" value="1"/>
</dbReference>
<evidence type="ECO:0000259" key="9">
    <source>
        <dbReference type="PROSITE" id="PS51032"/>
    </source>
</evidence>
<comment type="caution">
    <text evidence="10">The sequence shown here is derived from an EMBL/GenBank/DDBJ whole genome shotgun (WGS) entry which is preliminary data.</text>
</comment>
<dbReference type="InterPro" id="IPR001471">
    <property type="entry name" value="AP2/ERF_dom"/>
</dbReference>
<comment type="subcellular location">
    <subcellularLocation>
        <location evidence="1">Nucleus</location>
    </subcellularLocation>
</comment>
<evidence type="ECO:0000256" key="6">
    <source>
        <dbReference type="ARBA" id="ARBA00023242"/>
    </source>
</evidence>
<organism evidence="10 11">
    <name type="scientific">Saponaria officinalis</name>
    <name type="common">Common soapwort</name>
    <name type="synonym">Lychnis saponaria</name>
    <dbReference type="NCBI Taxonomy" id="3572"/>
    <lineage>
        <taxon>Eukaryota</taxon>
        <taxon>Viridiplantae</taxon>
        <taxon>Streptophyta</taxon>
        <taxon>Embryophyta</taxon>
        <taxon>Tracheophyta</taxon>
        <taxon>Spermatophyta</taxon>
        <taxon>Magnoliopsida</taxon>
        <taxon>eudicotyledons</taxon>
        <taxon>Gunneridae</taxon>
        <taxon>Pentapetalae</taxon>
        <taxon>Caryophyllales</taxon>
        <taxon>Caryophyllaceae</taxon>
        <taxon>Caryophylleae</taxon>
        <taxon>Saponaria</taxon>
    </lineage>
</organism>
<dbReference type="InterPro" id="IPR016177">
    <property type="entry name" value="DNA-bd_dom_sf"/>
</dbReference>
<feature type="compositionally biased region" description="Acidic residues" evidence="8">
    <location>
        <begin position="157"/>
        <end position="166"/>
    </location>
</feature>
<evidence type="ECO:0000256" key="5">
    <source>
        <dbReference type="ARBA" id="ARBA00023163"/>
    </source>
</evidence>
<dbReference type="CDD" id="cd00018">
    <property type="entry name" value="AP2"/>
    <property type="match status" value="1"/>
</dbReference>
<keyword evidence="6" id="KW-0539">Nucleus</keyword>
<evidence type="ECO:0000256" key="1">
    <source>
        <dbReference type="ARBA" id="ARBA00004123"/>
    </source>
</evidence>
<dbReference type="InterPro" id="IPR036955">
    <property type="entry name" value="AP2/ERF_dom_sf"/>
</dbReference>
<dbReference type="InterPro" id="IPR045277">
    <property type="entry name" value="DRE1A-I"/>
</dbReference>
<reference evidence="10" key="1">
    <citation type="submission" date="2024-03" db="EMBL/GenBank/DDBJ databases">
        <title>WGS assembly of Saponaria officinalis var. Norfolk2.</title>
        <authorList>
            <person name="Jenkins J."/>
            <person name="Shu S."/>
            <person name="Grimwood J."/>
            <person name="Barry K."/>
            <person name="Goodstein D."/>
            <person name="Schmutz J."/>
            <person name="Leebens-Mack J."/>
            <person name="Osbourn A."/>
        </authorList>
    </citation>
    <scope>NUCLEOTIDE SEQUENCE [LARGE SCALE GENOMIC DNA]</scope>
    <source>
        <strain evidence="10">JIC</strain>
    </source>
</reference>
<protein>
    <recommendedName>
        <fullName evidence="9">AP2/ERF domain-containing protein</fullName>
    </recommendedName>
</protein>
<sequence length="177" mass="19263">MDSPTTISASASKPSTEKFPVYRGIRSRGGKWVSEVREPKKTTRIWLGTFPTPEMAAAAYDVAALALKGSEAMLNFPGDVSWYPVPASKSPGDIQKAAADVAAMRQAKDKDKKVAEKVGRKIQDEFVDMDTVFDMPNLLFDMAGAMMVTLPRMSSGEDDNYYDDDSGGGSSSLWSFD</sequence>
<dbReference type="AlphaFoldDB" id="A0AAW1J741"/>
<dbReference type="Pfam" id="PF00847">
    <property type="entry name" value="AP2"/>
    <property type="match status" value="1"/>
</dbReference>
<gene>
    <name evidence="10" type="ORF">RND81_08G119300</name>
</gene>
<keyword evidence="3" id="KW-0238">DNA-binding</keyword>
<evidence type="ECO:0000313" key="10">
    <source>
        <dbReference type="EMBL" id="KAK9698631.1"/>
    </source>
</evidence>
<dbReference type="Gene3D" id="3.30.730.10">
    <property type="entry name" value="AP2/ERF domain"/>
    <property type="match status" value="1"/>
</dbReference>
<dbReference type="GO" id="GO:0003677">
    <property type="term" value="F:DNA binding"/>
    <property type="evidence" value="ECO:0007669"/>
    <property type="project" value="UniProtKB-KW"/>
</dbReference>
<evidence type="ECO:0000256" key="8">
    <source>
        <dbReference type="SAM" id="MobiDB-lite"/>
    </source>
</evidence>
<keyword evidence="11" id="KW-1185">Reference proteome</keyword>
<dbReference type="PROSITE" id="PS51032">
    <property type="entry name" value="AP2_ERF"/>
    <property type="match status" value="1"/>
</dbReference>
<evidence type="ECO:0000256" key="3">
    <source>
        <dbReference type="ARBA" id="ARBA00023125"/>
    </source>
</evidence>